<reference evidence="2 3" key="1">
    <citation type="submission" date="2024-01" db="EMBL/GenBank/DDBJ databases">
        <title>The complete chloroplast genome sequence of Lithospermum erythrorhizon: insights into the phylogenetic relationship among Boraginaceae species and the maternal lineages of purple gromwells.</title>
        <authorList>
            <person name="Okada T."/>
            <person name="Watanabe K."/>
        </authorList>
    </citation>
    <scope>NUCLEOTIDE SEQUENCE [LARGE SCALE GENOMIC DNA]</scope>
</reference>
<protein>
    <submittedName>
        <fullName evidence="2">Uncharacterized protein</fullName>
    </submittedName>
</protein>
<dbReference type="Gene3D" id="2.40.128.330">
    <property type="match status" value="1"/>
</dbReference>
<name>A0AAV3PTS8_LITER</name>
<dbReference type="EMBL" id="BAABME010002566">
    <property type="protein sequence ID" value="GAA0155197.1"/>
    <property type="molecule type" value="Genomic_DNA"/>
</dbReference>
<dbReference type="PANTHER" id="PTHR13890">
    <property type="entry name" value="RNA SPLICING PROTEIN MRS2, MITOCHONDRIAL"/>
    <property type="match status" value="1"/>
</dbReference>
<gene>
    <name evidence="2" type="ORF">LIER_12977</name>
</gene>
<dbReference type="PANTHER" id="PTHR13890:SF2">
    <property type="entry name" value="MAGNESIUM TRANSPORTER MRS2-4-RELATED"/>
    <property type="match status" value="1"/>
</dbReference>
<dbReference type="AlphaFoldDB" id="A0AAV3PTS8"/>
<sequence>MGRVKSLFRRRKGSRQTEQSVAVVVEVSSVGISGGGGGGLMSKVVKKKAAGSRLWMRFDRMGQSELMECDKSVIIKRVSIPARDLRILGPIFSHSSSILGKLIKSFMIFIKNGEVLIVLISFKVDVFGLDYKL</sequence>
<dbReference type="Proteomes" id="UP001454036">
    <property type="component" value="Unassembled WGS sequence"/>
</dbReference>
<dbReference type="InterPro" id="IPR039204">
    <property type="entry name" value="MRS2-like"/>
</dbReference>
<comment type="caution">
    <text evidence="2">The sequence shown here is derived from an EMBL/GenBank/DDBJ whole genome shotgun (WGS) entry which is preliminary data.</text>
</comment>
<evidence type="ECO:0000313" key="2">
    <source>
        <dbReference type="EMBL" id="GAA0155197.1"/>
    </source>
</evidence>
<dbReference type="GO" id="GO:0015095">
    <property type="term" value="F:magnesium ion transmembrane transporter activity"/>
    <property type="evidence" value="ECO:0007669"/>
    <property type="project" value="UniProtKB-ARBA"/>
</dbReference>
<accession>A0AAV3PTS8</accession>
<evidence type="ECO:0000256" key="1">
    <source>
        <dbReference type="ARBA" id="ARBA00007535"/>
    </source>
</evidence>
<organism evidence="2 3">
    <name type="scientific">Lithospermum erythrorhizon</name>
    <name type="common">Purple gromwell</name>
    <name type="synonym">Lithospermum officinale var. erythrorhizon</name>
    <dbReference type="NCBI Taxonomy" id="34254"/>
    <lineage>
        <taxon>Eukaryota</taxon>
        <taxon>Viridiplantae</taxon>
        <taxon>Streptophyta</taxon>
        <taxon>Embryophyta</taxon>
        <taxon>Tracheophyta</taxon>
        <taxon>Spermatophyta</taxon>
        <taxon>Magnoliopsida</taxon>
        <taxon>eudicotyledons</taxon>
        <taxon>Gunneridae</taxon>
        <taxon>Pentapetalae</taxon>
        <taxon>asterids</taxon>
        <taxon>lamiids</taxon>
        <taxon>Boraginales</taxon>
        <taxon>Boraginaceae</taxon>
        <taxon>Boraginoideae</taxon>
        <taxon>Lithospermeae</taxon>
        <taxon>Lithospermum</taxon>
    </lineage>
</organism>
<proteinExistence type="inferred from homology"/>
<evidence type="ECO:0000313" key="3">
    <source>
        <dbReference type="Proteomes" id="UP001454036"/>
    </source>
</evidence>
<keyword evidence="3" id="KW-1185">Reference proteome</keyword>
<comment type="similarity">
    <text evidence="1">Belongs to the CorA metal ion transporter (MIT) (TC 1.A.35.5) family.</text>
</comment>